<protein>
    <submittedName>
        <fullName evidence="3">Uncharacterized protein</fullName>
    </submittedName>
</protein>
<comment type="caution">
    <text evidence="3">The sequence shown here is derived from an EMBL/GenBank/DDBJ whole genome shotgun (WGS) entry which is preliminary data.</text>
</comment>
<sequence length="513" mass="58866">MSDTKTNTKKPTTTTTTKDNKASAASVIKENNKSNNNNKKTTTTTTTTGNNTNTNTNKDGKQYPADKIVDAHQKKIDDYREEINTLKAKLDKLKGEFQAKRDEKEGIKKSLDAVFEGIKSKNAGTKKEEVKKQRQILKDLQNAQTPRKAALLDFEKEFTFKINKQPMDKIILEIENTNKALEKQIEDEQSILNQRNLLKKQSQNNAQKRKVEEYFEKRETYEQFEIQIVNQKRVVETLSAEIKENEVPREETDNTVNQLKAQRKTIEDSIAAMDADFKQAKEKIAEINKLIDEEKEKKAAYIKERNEKRVEERKAKDEERKKRDAERVEKKKLDEEKRRQEELSKVAYEEEMNNCDSLSSYLEAIKPKETKQEAPRELINKDLEGFEVLKKEPIGKAREKKKAVAAPKPLPDVIRHSLEIFSNFEKLSMAPPTKYADIEESLNQIKAKKEHYKKISAQIMEERAKAKAAEPVVEATTEAKEESSTVASDSSESTPSAVTPDTKDHTNVEVEAQ</sequence>
<feature type="compositionally biased region" description="Low complexity" evidence="2">
    <location>
        <begin position="33"/>
        <end position="57"/>
    </location>
</feature>
<dbReference type="EMBL" id="AJWJ01000028">
    <property type="protein sequence ID" value="KAF2077478.1"/>
    <property type="molecule type" value="Genomic_DNA"/>
</dbReference>
<dbReference type="GO" id="GO:0008298">
    <property type="term" value="P:intracellular mRNA localization"/>
    <property type="evidence" value="ECO:0007669"/>
    <property type="project" value="TreeGrafter"/>
</dbReference>
<reference evidence="3" key="1">
    <citation type="submission" date="2020-01" db="EMBL/GenBank/DDBJ databases">
        <title>Development of genomics and gene disruption for Polysphondylium violaceum indicates a role for the polyketide synthase stlB in stalk morphogenesis.</title>
        <authorList>
            <person name="Narita B."/>
            <person name="Kawabe Y."/>
            <person name="Kin K."/>
            <person name="Saito T."/>
            <person name="Gibbs R."/>
            <person name="Kuspa A."/>
            <person name="Muzny D."/>
            <person name="Queller D."/>
            <person name="Richards S."/>
            <person name="Strassman J."/>
            <person name="Sucgang R."/>
            <person name="Worley K."/>
            <person name="Schaap P."/>
        </authorList>
    </citation>
    <scope>NUCLEOTIDE SEQUENCE</scope>
    <source>
        <strain evidence="3">QSvi11</strain>
    </source>
</reference>
<feature type="compositionally biased region" description="Low complexity" evidence="2">
    <location>
        <begin position="484"/>
        <end position="499"/>
    </location>
</feature>
<feature type="compositionally biased region" description="Basic and acidic residues" evidence="2">
    <location>
        <begin position="501"/>
        <end position="513"/>
    </location>
</feature>
<evidence type="ECO:0000313" key="3">
    <source>
        <dbReference type="EMBL" id="KAF2077478.1"/>
    </source>
</evidence>
<dbReference type="AlphaFoldDB" id="A0A8J4PYJ0"/>
<dbReference type="OrthoDB" id="21028at2759"/>
<evidence type="ECO:0000256" key="1">
    <source>
        <dbReference type="SAM" id="Coils"/>
    </source>
</evidence>
<evidence type="ECO:0000256" key="2">
    <source>
        <dbReference type="SAM" id="MobiDB-lite"/>
    </source>
</evidence>
<dbReference type="InterPro" id="IPR039604">
    <property type="entry name" value="Bfr1"/>
</dbReference>
<name>A0A8J4PYJ0_9MYCE</name>
<dbReference type="PANTHER" id="PTHR31027:SF2">
    <property type="entry name" value="LEBERCILIN DOMAIN-CONTAINING PROTEIN"/>
    <property type="match status" value="1"/>
</dbReference>
<organism evidence="3 4">
    <name type="scientific">Polysphondylium violaceum</name>
    <dbReference type="NCBI Taxonomy" id="133409"/>
    <lineage>
        <taxon>Eukaryota</taxon>
        <taxon>Amoebozoa</taxon>
        <taxon>Evosea</taxon>
        <taxon>Eumycetozoa</taxon>
        <taxon>Dictyostelia</taxon>
        <taxon>Dictyosteliales</taxon>
        <taxon>Dictyosteliaceae</taxon>
        <taxon>Polysphondylium</taxon>
    </lineage>
</organism>
<dbReference type="PANTHER" id="PTHR31027">
    <property type="entry name" value="NUCLEAR SEGREGATION PROTEIN BFR1"/>
    <property type="match status" value="1"/>
</dbReference>
<feature type="region of interest" description="Disordered" evidence="2">
    <location>
        <begin position="1"/>
        <end position="64"/>
    </location>
</feature>
<accession>A0A8J4PYJ0</accession>
<feature type="region of interest" description="Disordered" evidence="2">
    <location>
        <begin position="464"/>
        <end position="513"/>
    </location>
</feature>
<dbReference type="GO" id="GO:0005783">
    <property type="term" value="C:endoplasmic reticulum"/>
    <property type="evidence" value="ECO:0007669"/>
    <property type="project" value="TreeGrafter"/>
</dbReference>
<gene>
    <name evidence="3" type="ORF">CYY_001251</name>
</gene>
<keyword evidence="1" id="KW-0175">Coiled coil</keyword>
<evidence type="ECO:0000313" key="4">
    <source>
        <dbReference type="Proteomes" id="UP000695562"/>
    </source>
</evidence>
<feature type="compositionally biased region" description="Low complexity" evidence="2">
    <location>
        <begin position="1"/>
        <end position="17"/>
    </location>
</feature>
<dbReference type="GO" id="GO:1990904">
    <property type="term" value="C:ribonucleoprotein complex"/>
    <property type="evidence" value="ECO:0007669"/>
    <property type="project" value="TreeGrafter"/>
</dbReference>
<dbReference type="GO" id="GO:0003729">
    <property type="term" value="F:mRNA binding"/>
    <property type="evidence" value="ECO:0007669"/>
    <property type="project" value="TreeGrafter"/>
</dbReference>
<proteinExistence type="predicted"/>
<feature type="region of interest" description="Disordered" evidence="2">
    <location>
        <begin position="305"/>
        <end position="341"/>
    </location>
</feature>
<feature type="coiled-coil region" evidence="1">
    <location>
        <begin position="69"/>
        <end position="143"/>
    </location>
</feature>
<dbReference type="Proteomes" id="UP000695562">
    <property type="component" value="Unassembled WGS sequence"/>
</dbReference>
<dbReference type="GO" id="GO:0042175">
    <property type="term" value="C:nuclear outer membrane-endoplasmic reticulum membrane network"/>
    <property type="evidence" value="ECO:0007669"/>
    <property type="project" value="TreeGrafter"/>
</dbReference>
<keyword evidence="4" id="KW-1185">Reference proteome</keyword>